<feature type="region of interest" description="Disordered" evidence="5">
    <location>
        <begin position="23"/>
        <end position="42"/>
    </location>
</feature>
<evidence type="ECO:0000313" key="9">
    <source>
        <dbReference type="Proteomes" id="UP001500483"/>
    </source>
</evidence>
<gene>
    <name evidence="8" type="ORF">GCM10020366_46400</name>
</gene>
<evidence type="ECO:0000256" key="1">
    <source>
        <dbReference type="ARBA" id="ARBA00004196"/>
    </source>
</evidence>
<dbReference type="Proteomes" id="UP001500483">
    <property type="component" value="Unassembled WGS sequence"/>
</dbReference>
<dbReference type="RefSeq" id="WP_344929372.1">
    <property type="nucleotide sequence ID" value="NZ_BAAAYK010000038.1"/>
</dbReference>
<dbReference type="InterPro" id="IPR037298">
    <property type="entry name" value="PheC_PBP2"/>
</dbReference>
<feature type="chain" id="PRO_5047321321" evidence="6">
    <location>
        <begin position="25"/>
        <end position="274"/>
    </location>
</feature>
<evidence type="ECO:0000256" key="4">
    <source>
        <dbReference type="RuleBase" id="RU003744"/>
    </source>
</evidence>
<sequence>MGWRTTASAAALAALTGVLGGGCASPGGEPESAGTDQSTADRSRLDEVAERGELRVCSTGDYRPFTYRDEAGAWSGIDVDMARDLAASLHVRATFVGTTWSTLNEDFRQRCDIAVGGVSITLERAREVFFTEPYAVDGKTPITRCENAARFRTLEQIDRPGVRVVVNPGGTNDKFAREKLHRAEIVPHPDNNTIFDQLRNGRADLMITDGSETKWQARQHPELCAVHPDQPFTFAEKAYALPRGDVDFQEFVNQWLHLRTHDGTYERIAEPWIG</sequence>
<evidence type="ECO:0000256" key="3">
    <source>
        <dbReference type="ARBA" id="ARBA00022729"/>
    </source>
</evidence>
<accession>A0ABP6RW03</accession>
<proteinExistence type="inferred from homology"/>
<evidence type="ECO:0000256" key="5">
    <source>
        <dbReference type="SAM" id="MobiDB-lite"/>
    </source>
</evidence>
<dbReference type="Gene3D" id="3.40.190.10">
    <property type="entry name" value="Periplasmic binding protein-like II"/>
    <property type="match status" value="2"/>
</dbReference>
<feature type="domain" description="Solute-binding protein family 3/N-terminal" evidence="7">
    <location>
        <begin position="53"/>
        <end position="274"/>
    </location>
</feature>
<comment type="caution">
    <text evidence="8">The sequence shown here is derived from an EMBL/GenBank/DDBJ whole genome shotgun (WGS) entry which is preliminary data.</text>
</comment>
<dbReference type="PANTHER" id="PTHR35936:SF19">
    <property type="entry name" value="AMINO-ACID-BINDING PROTEIN YXEM-RELATED"/>
    <property type="match status" value="1"/>
</dbReference>
<comment type="similarity">
    <text evidence="2 4">Belongs to the bacterial solute-binding protein 3 family.</text>
</comment>
<dbReference type="EMBL" id="BAAAYK010000038">
    <property type="protein sequence ID" value="GAA3361641.1"/>
    <property type="molecule type" value="Genomic_DNA"/>
</dbReference>
<name>A0ABP6RW03_9PSEU</name>
<reference evidence="9" key="1">
    <citation type="journal article" date="2019" name="Int. J. Syst. Evol. Microbiol.">
        <title>The Global Catalogue of Microorganisms (GCM) 10K type strain sequencing project: providing services to taxonomists for standard genome sequencing and annotation.</title>
        <authorList>
            <consortium name="The Broad Institute Genomics Platform"/>
            <consortium name="The Broad Institute Genome Sequencing Center for Infectious Disease"/>
            <person name="Wu L."/>
            <person name="Ma J."/>
        </authorList>
    </citation>
    <scope>NUCLEOTIDE SEQUENCE [LARGE SCALE GENOMIC DNA]</scope>
    <source>
        <strain evidence="9">JCM 9687</strain>
    </source>
</reference>
<dbReference type="PANTHER" id="PTHR35936">
    <property type="entry name" value="MEMBRANE-BOUND LYTIC MUREIN TRANSGLYCOSYLASE F"/>
    <property type="match status" value="1"/>
</dbReference>
<keyword evidence="3 6" id="KW-0732">Signal</keyword>
<dbReference type="PROSITE" id="PS51257">
    <property type="entry name" value="PROKAR_LIPOPROTEIN"/>
    <property type="match status" value="1"/>
</dbReference>
<feature type="signal peptide" evidence="6">
    <location>
        <begin position="1"/>
        <end position="24"/>
    </location>
</feature>
<dbReference type="InterPro" id="IPR018313">
    <property type="entry name" value="SBP_3_CS"/>
</dbReference>
<evidence type="ECO:0000256" key="2">
    <source>
        <dbReference type="ARBA" id="ARBA00010333"/>
    </source>
</evidence>
<evidence type="ECO:0000259" key="7">
    <source>
        <dbReference type="SMART" id="SM00062"/>
    </source>
</evidence>
<evidence type="ECO:0000256" key="6">
    <source>
        <dbReference type="SAM" id="SignalP"/>
    </source>
</evidence>
<comment type="subcellular location">
    <subcellularLocation>
        <location evidence="1">Cell envelope</location>
    </subcellularLocation>
</comment>
<dbReference type="InterPro" id="IPR001638">
    <property type="entry name" value="Solute-binding_3/MltF_N"/>
</dbReference>
<dbReference type="SMART" id="SM00062">
    <property type="entry name" value="PBPb"/>
    <property type="match status" value="1"/>
</dbReference>
<organism evidence="8 9">
    <name type="scientific">Saccharopolyspora gregorii</name>
    <dbReference type="NCBI Taxonomy" id="33914"/>
    <lineage>
        <taxon>Bacteria</taxon>
        <taxon>Bacillati</taxon>
        <taxon>Actinomycetota</taxon>
        <taxon>Actinomycetes</taxon>
        <taxon>Pseudonocardiales</taxon>
        <taxon>Pseudonocardiaceae</taxon>
        <taxon>Saccharopolyspora</taxon>
    </lineage>
</organism>
<protein>
    <submittedName>
        <fullName evidence="8">Transporter substrate-binding domain-containing protein</fullName>
    </submittedName>
</protein>
<keyword evidence="9" id="KW-1185">Reference proteome</keyword>
<dbReference type="Pfam" id="PF00497">
    <property type="entry name" value="SBP_bac_3"/>
    <property type="match status" value="1"/>
</dbReference>
<dbReference type="CDD" id="cd01069">
    <property type="entry name" value="PBP2_PheC"/>
    <property type="match status" value="1"/>
</dbReference>
<dbReference type="SUPFAM" id="SSF53850">
    <property type="entry name" value="Periplasmic binding protein-like II"/>
    <property type="match status" value="1"/>
</dbReference>
<dbReference type="PROSITE" id="PS01039">
    <property type="entry name" value="SBP_BACTERIAL_3"/>
    <property type="match status" value="1"/>
</dbReference>
<evidence type="ECO:0000313" key="8">
    <source>
        <dbReference type="EMBL" id="GAA3361641.1"/>
    </source>
</evidence>